<comment type="caution">
    <text evidence="9">The sequence shown here is derived from an EMBL/GenBank/DDBJ whole genome shotgun (WGS) entry which is preliminary data.</text>
</comment>
<organism evidence="9 10">
    <name type="scientific">Plakobranchus ocellatus</name>
    <dbReference type="NCBI Taxonomy" id="259542"/>
    <lineage>
        <taxon>Eukaryota</taxon>
        <taxon>Metazoa</taxon>
        <taxon>Spiralia</taxon>
        <taxon>Lophotrochozoa</taxon>
        <taxon>Mollusca</taxon>
        <taxon>Gastropoda</taxon>
        <taxon>Heterobranchia</taxon>
        <taxon>Euthyneura</taxon>
        <taxon>Panpulmonata</taxon>
        <taxon>Sacoglossa</taxon>
        <taxon>Placobranchoidea</taxon>
        <taxon>Plakobranchidae</taxon>
        <taxon>Plakobranchus</taxon>
    </lineage>
</organism>
<evidence type="ECO:0000256" key="1">
    <source>
        <dbReference type="ARBA" id="ARBA00004167"/>
    </source>
</evidence>
<evidence type="ECO:0000259" key="8">
    <source>
        <dbReference type="Pfam" id="PF01826"/>
    </source>
</evidence>
<name>A0AAV4CB14_9GAST</name>
<keyword evidence="6 7" id="KW-1015">Disulfide bond</keyword>
<evidence type="ECO:0000256" key="5">
    <source>
        <dbReference type="ARBA" id="ARBA00023136"/>
    </source>
</evidence>
<feature type="non-terminal residue" evidence="9">
    <location>
        <position position="802"/>
    </location>
</feature>
<keyword evidence="2" id="KW-0812">Transmembrane</keyword>
<feature type="disulfide bond" evidence="7">
    <location>
        <begin position="201"/>
        <end position="216"/>
    </location>
</feature>
<dbReference type="CDD" id="cd00112">
    <property type="entry name" value="LDLa"/>
    <property type="match status" value="4"/>
</dbReference>
<dbReference type="InterPro" id="IPR002172">
    <property type="entry name" value="LDrepeatLR_classA_rpt"/>
</dbReference>
<dbReference type="Gene3D" id="2.10.25.10">
    <property type="entry name" value="Laminin"/>
    <property type="match status" value="1"/>
</dbReference>
<keyword evidence="5" id="KW-0472">Membrane</keyword>
<keyword evidence="4" id="KW-1133">Transmembrane helix</keyword>
<protein>
    <submittedName>
        <fullName evidence="9">Low-density lipoprotein receptor</fullName>
    </submittedName>
</protein>
<accession>A0AAV4CB14</accession>
<comment type="subcellular location">
    <subcellularLocation>
        <location evidence="1">Membrane</location>
        <topology evidence="1">Single-pass membrane protein</topology>
    </subcellularLocation>
</comment>
<keyword evidence="9" id="KW-0675">Receptor</keyword>
<dbReference type="SMART" id="SM00192">
    <property type="entry name" value="LDLa"/>
    <property type="match status" value="4"/>
</dbReference>
<dbReference type="GO" id="GO:0016192">
    <property type="term" value="P:vesicle-mediated transport"/>
    <property type="evidence" value="ECO:0007669"/>
    <property type="project" value="UniProtKB-ARBA"/>
</dbReference>
<evidence type="ECO:0000313" key="9">
    <source>
        <dbReference type="EMBL" id="GFO29048.1"/>
    </source>
</evidence>
<gene>
    <name evidence="9" type="ORF">PoB_005555300</name>
</gene>
<dbReference type="AlphaFoldDB" id="A0AAV4CB14"/>
<dbReference type="Pfam" id="PF00057">
    <property type="entry name" value="Ldl_recept_a"/>
    <property type="match status" value="4"/>
</dbReference>
<dbReference type="Gene3D" id="4.10.400.10">
    <property type="entry name" value="Low-density Lipoprotein Receptor"/>
    <property type="match status" value="4"/>
</dbReference>
<dbReference type="SUPFAM" id="SSF57424">
    <property type="entry name" value="LDL receptor-like module"/>
    <property type="match status" value="4"/>
</dbReference>
<feature type="disulfide bond" evidence="7">
    <location>
        <begin position="238"/>
        <end position="253"/>
    </location>
</feature>
<dbReference type="PRINTS" id="PR00261">
    <property type="entry name" value="LDLRECEPTOR"/>
</dbReference>
<dbReference type="Proteomes" id="UP000735302">
    <property type="component" value="Unassembled WGS sequence"/>
</dbReference>
<evidence type="ECO:0000313" key="10">
    <source>
        <dbReference type="Proteomes" id="UP000735302"/>
    </source>
</evidence>
<proteinExistence type="predicted"/>
<dbReference type="GO" id="GO:0005886">
    <property type="term" value="C:plasma membrane"/>
    <property type="evidence" value="ECO:0007669"/>
    <property type="project" value="TreeGrafter"/>
</dbReference>
<dbReference type="Pfam" id="PF01826">
    <property type="entry name" value="TIL"/>
    <property type="match status" value="1"/>
</dbReference>
<evidence type="ECO:0000256" key="3">
    <source>
        <dbReference type="ARBA" id="ARBA00022737"/>
    </source>
</evidence>
<dbReference type="CDD" id="cd19941">
    <property type="entry name" value="TIL"/>
    <property type="match status" value="1"/>
</dbReference>
<feature type="domain" description="TIL" evidence="8">
    <location>
        <begin position="3"/>
        <end position="65"/>
    </location>
</feature>
<dbReference type="SUPFAM" id="SSF57567">
    <property type="entry name" value="Serine protease inhibitors"/>
    <property type="match status" value="1"/>
</dbReference>
<dbReference type="PANTHER" id="PTHR24270">
    <property type="entry name" value="LOW-DENSITY LIPOPROTEIN RECEPTOR-RELATED"/>
    <property type="match status" value="1"/>
</dbReference>
<keyword evidence="10" id="KW-1185">Reference proteome</keyword>
<feature type="disulfide bond" evidence="7">
    <location>
        <begin position="226"/>
        <end position="244"/>
    </location>
</feature>
<reference evidence="9 10" key="1">
    <citation type="journal article" date="2021" name="Elife">
        <title>Chloroplast acquisition without the gene transfer in kleptoplastic sea slugs, Plakobranchus ocellatus.</title>
        <authorList>
            <person name="Maeda T."/>
            <person name="Takahashi S."/>
            <person name="Yoshida T."/>
            <person name="Shimamura S."/>
            <person name="Takaki Y."/>
            <person name="Nagai Y."/>
            <person name="Toyoda A."/>
            <person name="Suzuki Y."/>
            <person name="Arimoto A."/>
            <person name="Ishii H."/>
            <person name="Satoh N."/>
            <person name="Nishiyama T."/>
            <person name="Hasebe M."/>
            <person name="Maruyama T."/>
            <person name="Minagawa J."/>
            <person name="Obokata J."/>
            <person name="Shigenobu S."/>
        </authorList>
    </citation>
    <scope>NUCLEOTIDE SEQUENCE [LARGE SCALE GENOMIC DNA]</scope>
</reference>
<evidence type="ECO:0000256" key="6">
    <source>
        <dbReference type="ARBA" id="ARBA00023157"/>
    </source>
</evidence>
<feature type="disulfide bond" evidence="7">
    <location>
        <begin position="113"/>
        <end position="131"/>
    </location>
</feature>
<dbReference type="InterPro" id="IPR050685">
    <property type="entry name" value="LDLR"/>
</dbReference>
<dbReference type="InterPro" id="IPR002919">
    <property type="entry name" value="TIL_dom"/>
</dbReference>
<keyword evidence="3" id="KW-0677">Repeat</keyword>
<feature type="disulfide bond" evidence="7">
    <location>
        <begin position="219"/>
        <end position="231"/>
    </location>
</feature>
<dbReference type="PROSITE" id="PS50068">
    <property type="entry name" value="LDLRA_2"/>
    <property type="match status" value="4"/>
</dbReference>
<comment type="caution">
    <text evidence="7">Lacks conserved residue(s) required for the propagation of feature annotation.</text>
</comment>
<evidence type="ECO:0000256" key="7">
    <source>
        <dbReference type="PROSITE-ProRule" id="PRU00124"/>
    </source>
</evidence>
<feature type="disulfide bond" evidence="7">
    <location>
        <begin position="125"/>
        <end position="140"/>
    </location>
</feature>
<feature type="disulfide bond" evidence="7">
    <location>
        <begin position="150"/>
        <end position="168"/>
    </location>
</feature>
<keyword evidence="9" id="KW-0449">Lipoprotein</keyword>
<sequence length="802" mass="87829">MQCDYGSVYQPCGNGCPEACGSLNASSNSLCSSMNCMEGCFCPPGTVRSNVLNMADSMCVPVSECPCTDDQGRKVLPGQMLTIDCQTCECANGELVCTGEPCITECHQDDYECSDGRCINSNFKCNGVPDCPDGGDEFDCEDEVCKGFRCNNGQCVGNNTVCDSRMDCLDNSDEELCDVQCQDGDYKCPQSTFCIPLTFVCDGIPDCWYGEEEVDCEVCPKEEVHCNQTYCIPKEFRCDGHDDCGDGSDETGCKCEHVTKTFNSSDRNIFLMADNDLAEKAFTTEGWSPGTGGQEGGNLTISVNSDGTPTLNTVTFDLVGGAGTTISLTIETALGKTYVERILVTKDPLPYVGTFDTEFDKLAIVTSATITNLEVTVCYEPPAAPTTPETPSTPSHICPDGYKDLSGNHFGPPNGIHEYEAGHIPLITVDLRVNENLVQENSTDIFAVSFFVVGIGNYTATVYYYDEPQPVFEELGTSDDHIVYTPPDPVGIERIVFTFLVDDITDPDGKARVEYLGSKGCFQEYICEKGFCGKICMDFYDDPCDSDCAPSHCTTPPLRTTSTIRVPTTTPATTPCAVHLVEELESSFVPPSLGTDNSPLLLEVSSGGYVGNIEVTNVTDDANAAILKPAEEPFVGDGEPKAIIYSKSVILLDILPRGQCITAARYCSTLDRLKEAIRRKRPGFLFGPLKRHLGGMAFGTEDDLISELKNWFDNLDVNFFRNQKQHVNYVSDDTPADVYNYNSTDGSEYIVVVFVSEDTRPYETILPTGFQAYDVVTRQVKQSIRRKRNRKIREKKKGEKDS</sequence>
<evidence type="ECO:0000256" key="2">
    <source>
        <dbReference type="ARBA" id="ARBA00022692"/>
    </source>
</evidence>
<feature type="disulfide bond" evidence="7">
    <location>
        <begin position="162"/>
        <end position="177"/>
    </location>
</feature>
<dbReference type="InterPro" id="IPR036055">
    <property type="entry name" value="LDL_receptor-like_sf"/>
</dbReference>
<evidence type="ECO:0000256" key="4">
    <source>
        <dbReference type="ARBA" id="ARBA00022989"/>
    </source>
</evidence>
<dbReference type="InterPro" id="IPR036084">
    <property type="entry name" value="Ser_inhib-like_sf"/>
</dbReference>
<feature type="disulfide bond" evidence="7">
    <location>
        <begin position="106"/>
        <end position="118"/>
    </location>
</feature>
<dbReference type="EMBL" id="BLXT01006119">
    <property type="protein sequence ID" value="GFO29048.1"/>
    <property type="molecule type" value="Genomic_DNA"/>
</dbReference>